<organism evidence="1 2">
    <name type="scientific">Dysgonomonas hofstadii</name>
    <dbReference type="NCBI Taxonomy" id="637886"/>
    <lineage>
        <taxon>Bacteria</taxon>
        <taxon>Pseudomonadati</taxon>
        <taxon>Bacteroidota</taxon>
        <taxon>Bacteroidia</taxon>
        <taxon>Bacteroidales</taxon>
        <taxon>Dysgonomonadaceae</taxon>
        <taxon>Dysgonomonas</taxon>
    </lineage>
</organism>
<comment type="caution">
    <text evidence="1">The sequence shown here is derived from an EMBL/GenBank/DDBJ whole genome shotgun (WGS) entry which is preliminary data.</text>
</comment>
<dbReference type="Proteomes" id="UP000555103">
    <property type="component" value="Unassembled WGS sequence"/>
</dbReference>
<dbReference type="EMBL" id="JACIEP010000008">
    <property type="protein sequence ID" value="MBB4036625.1"/>
    <property type="molecule type" value="Genomic_DNA"/>
</dbReference>
<evidence type="ECO:0000313" key="2">
    <source>
        <dbReference type="Proteomes" id="UP000555103"/>
    </source>
</evidence>
<dbReference type="AlphaFoldDB" id="A0A840CUW1"/>
<name>A0A840CUW1_9BACT</name>
<keyword evidence="2" id="KW-1185">Reference proteome</keyword>
<evidence type="ECO:0000313" key="1">
    <source>
        <dbReference type="EMBL" id="MBB4036625.1"/>
    </source>
</evidence>
<accession>A0A840CUW1</accession>
<proteinExistence type="predicted"/>
<dbReference type="RefSeq" id="WP_183307523.1">
    <property type="nucleotide sequence ID" value="NZ_JACIEP010000008.1"/>
</dbReference>
<reference evidence="1 2" key="1">
    <citation type="submission" date="2020-08" db="EMBL/GenBank/DDBJ databases">
        <title>Genomic Encyclopedia of Type Strains, Phase IV (KMG-IV): sequencing the most valuable type-strain genomes for metagenomic binning, comparative biology and taxonomic classification.</title>
        <authorList>
            <person name="Goeker M."/>
        </authorList>
    </citation>
    <scope>NUCLEOTIDE SEQUENCE [LARGE SCALE GENOMIC DNA]</scope>
    <source>
        <strain evidence="1 2">DSM 104969</strain>
    </source>
</reference>
<protein>
    <submittedName>
        <fullName evidence="1">Uncharacterized protein</fullName>
    </submittedName>
</protein>
<sequence>MPAKDRKTLKQYFEQGKKPSQQAFDDLIDSSLNTMDDGFIGSPTIGMGLTPINDDGVIISAFTNNTGKDDDKSLHWQVALNRDSGNLEIRRCKEGNIAPAMIIKHEISKSESKKSTGHETQFNGLINYQGRKGSYITGEVPADGRWHDMLGERSDLQDGCWAFEIVAGCGDPNCGRHALLVATAIHCFGSRPQIKKTRSNYGLWGNRLCLRWVKMEGVFTCQLQIKTFFKYNEGTNIKFQIAKLWDNPLME</sequence>
<gene>
    <name evidence="1" type="ORF">GGR21_002531</name>
</gene>